<reference evidence="3 4" key="1">
    <citation type="journal article" date="2014" name="Genome Announc.">
        <title>Draft Genome Sequences of Three Alkaliphilic Bacillus Strains, Bacillus wakoensis JCM 9140T, Bacillus akibai JCM 9157T, and Bacillus hemicellulosilyticus JCM 9152T.</title>
        <authorList>
            <person name="Yuki M."/>
            <person name="Oshima K."/>
            <person name="Suda W."/>
            <person name="Oshida Y."/>
            <person name="Kitamura K."/>
            <person name="Iida T."/>
            <person name="Hattori M."/>
            <person name="Ohkuma M."/>
        </authorList>
    </citation>
    <scope>NUCLEOTIDE SEQUENCE [LARGE SCALE GENOMIC DNA]</scope>
    <source>
        <strain evidence="3 4">JCM 9157</strain>
    </source>
</reference>
<evidence type="ECO:0000259" key="2">
    <source>
        <dbReference type="SMART" id="SM00646"/>
    </source>
</evidence>
<dbReference type="GO" id="GO:0009253">
    <property type="term" value="P:peptidoglycan catabolic process"/>
    <property type="evidence" value="ECO:0007669"/>
    <property type="project" value="InterPro"/>
</dbReference>
<dbReference type="Proteomes" id="UP000018896">
    <property type="component" value="Unassembled WGS sequence"/>
</dbReference>
<keyword evidence="4" id="KW-1185">Reference proteome</keyword>
<proteinExistence type="predicted"/>
<dbReference type="CDD" id="cd02696">
    <property type="entry name" value="MurNAc-LAA"/>
    <property type="match status" value="1"/>
</dbReference>
<dbReference type="RefSeq" id="WP_035666732.1">
    <property type="nucleotide sequence ID" value="NZ_BAUV01000039.1"/>
</dbReference>
<evidence type="ECO:0000313" key="4">
    <source>
        <dbReference type="Proteomes" id="UP000018896"/>
    </source>
</evidence>
<dbReference type="OrthoDB" id="9763643at2"/>
<evidence type="ECO:0000256" key="1">
    <source>
        <dbReference type="ARBA" id="ARBA00022801"/>
    </source>
</evidence>
<dbReference type="GO" id="GO:0008745">
    <property type="term" value="F:N-acetylmuramoyl-L-alanine amidase activity"/>
    <property type="evidence" value="ECO:0007669"/>
    <property type="project" value="InterPro"/>
</dbReference>
<dbReference type="Pfam" id="PF01520">
    <property type="entry name" value="Amidase_3"/>
    <property type="match status" value="1"/>
</dbReference>
<dbReference type="STRING" id="1236973.JCM9157_3849"/>
<name>W4QXL4_HALA3</name>
<sequence>MTKVKIMLDPGHGGKDPGAVANGLQEKDIVLTIAREMRHMLLQQFDVLVKMTRTSDTFLSLEERARLANNWGADYFLSIHVNAAGGTGFESFIHPNAQQDTIQFQQAIHSRVMAQLKVRDRGMKKSNFAVLRLTKMPAILTENLFIDNKEDANLLGDIRMLKKIAEGHVNGLERLLKLNSVKEQVVSKRSLYRVLVNGKQIGAFGEKEYLLNQVGQYLGTASRIELEQVN</sequence>
<dbReference type="GO" id="GO:0030288">
    <property type="term" value="C:outer membrane-bounded periplasmic space"/>
    <property type="evidence" value="ECO:0007669"/>
    <property type="project" value="TreeGrafter"/>
</dbReference>
<feature type="domain" description="MurNAc-LAA" evidence="2">
    <location>
        <begin position="65"/>
        <end position="173"/>
    </location>
</feature>
<organism evidence="3 4">
    <name type="scientific">Halalkalibacter akibai (strain ATCC 43226 / DSM 21942 / CIP 109018 / JCM 9157 / 1139)</name>
    <name type="common">Bacillus akibai</name>
    <dbReference type="NCBI Taxonomy" id="1236973"/>
    <lineage>
        <taxon>Bacteria</taxon>
        <taxon>Bacillati</taxon>
        <taxon>Bacillota</taxon>
        <taxon>Bacilli</taxon>
        <taxon>Bacillales</taxon>
        <taxon>Bacillaceae</taxon>
        <taxon>Halalkalibacter</taxon>
    </lineage>
</organism>
<dbReference type="AlphaFoldDB" id="W4QXL4"/>
<dbReference type="SUPFAM" id="SSF53187">
    <property type="entry name" value="Zn-dependent exopeptidases"/>
    <property type="match status" value="1"/>
</dbReference>
<dbReference type="PANTHER" id="PTHR30404">
    <property type="entry name" value="N-ACETYLMURAMOYL-L-ALANINE AMIDASE"/>
    <property type="match status" value="1"/>
</dbReference>
<dbReference type="InterPro" id="IPR002508">
    <property type="entry name" value="MurNAc-LAA_cat"/>
</dbReference>
<dbReference type="PANTHER" id="PTHR30404:SF0">
    <property type="entry name" value="N-ACETYLMURAMOYL-L-ALANINE AMIDASE AMIC"/>
    <property type="match status" value="1"/>
</dbReference>
<dbReference type="InterPro" id="IPR050695">
    <property type="entry name" value="N-acetylmuramoyl_amidase_3"/>
</dbReference>
<protein>
    <submittedName>
        <fullName evidence="3">N-acetylmuramoyl-L-alanine amidase</fullName>
    </submittedName>
</protein>
<dbReference type="eggNOG" id="COG0860">
    <property type="taxonomic scope" value="Bacteria"/>
</dbReference>
<comment type="caution">
    <text evidence="3">The sequence shown here is derived from an EMBL/GenBank/DDBJ whole genome shotgun (WGS) entry which is preliminary data.</text>
</comment>
<dbReference type="SMART" id="SM00646">
    <property type="entry name" value="Ami_3"/>
    <property type="match status" value="1"/>
</dbReference>
<dbReference type="Gene3D" id="3.40.630.40">
    <property type="entry name" value="Zn-dependent exopeptidases"/>
    <property type="match status" value="1"/>
</dbReference>
<evidence type="ECO:0000313" key="3">
    <source>
        <dbReference type="EMBL" id="GAE36647.1"/>
    </source>
</evidence>
<gene>
    <name evidence="3" type="ORF">JCM9157_3849</name>
</gene>
<dbReference type="EMBL" id="BAUV01000039">
    <property type="protein sequence ID" value="GAE36647.1"/>
    <property type="molecule type" value="Genomic_DNA"/>
</dbReference>
<accession>W4QXL4</accession>
<keyword evidence="1" id="KW-0378">Hydrolase</keyword>